<reference evidence="3 4" key="1">
    <citation type="submission" date="2020-03" db="EMBL/GenBank/DDBJ databases">
        <title>WGS of the type strain of Planosporangium spp.</title>
        <authorList>
            <person name="Thawai C."/>
        </authorList>
    </citation>
    <scope>NUCLEOTIDE SEQUENCE [LARGE SCALE GENOMIC DNA]</scope>
    <source>
        <strain evidence="3 4">TBRC 5610</strain>
    </source>
</reference>
<dbReference type="PANTHER" id="PTHR21666">
    <property type="entry name" value="PEPTIDASE-RELATED"/>
    <property type="match status" value="1"/>
</dbReference>
<dbReference type="SUPFAM" id="SSF51261">
    <property type="entry name" value="Duplicated hybrid motif"/>
    <property type="match status" value="1"/>
</dbReference>
<dbReference type="InterPro" id="IPR011055">
    <property type="entry name" value="Dup_hybrid_motif"/>
</dbReference>
<name>A0ABX0XSF5_9ACTN</name>
<dbReference type="InterPro" id="IPR016047">
    <property type="entry name" value="M23ase_b-sheet_dom"/>
</dbReference>
<proteinExistence type="predicted"/>
<evidence type="ECO:0000313" key="3">
    <source>
        <dbReference type="EMBL" id="NJC68756.1"/>
    </source>
</evidence>
<organism evidence="3 4">
    <name type="scientific">Planosporangium thailandense</name>
    <dbReference type="NCBI Taxonomy" id="765197"/>
    <lineage>
        <taxon>Bacteria</taxon>
        <taxon>Bacillati</taxon>
        <taxon>Actinomycetota</taxon>
        <taxon>Actinomycetes</taxon>
        <taxon>Micromonosporales</taxon>
        <taxon>Micromonosporaceae</taxon>
        <taxon>Planosporangium</taxon>
    </lineage>
</organism>
<comment type="caution">
    <text evidence="3">The sequence shown here is derived from an EMBL/GenBank/DDBJ whole genome shotgun (WGS) entry which is preliminary data.</text>
</comment>
<evidence type="ECO:0000256" key="1">
    <source>
        <dbReference type="SAM" id="MobiDB-lite"/>
    </source>
</evidence>
<dbReference type="Gene3D" id="2.70.70.10">
    <property type="entry name" value="Glucose Permease (Domain IIA)"/>
    <property type="match status" value="1"/>
</dbReference>
<dbReference type="EMBL" id="JAATVY010000002">
    <property type="protein sequence ID" value="NJC68756.1"/>
    <property type="molecule type" value="Genomic_DNA"/>
</dbReference>
<accession>A0ABX0XSF5</accession>
<dbReference type="InterPro" id="IPR050570">
    <property type="entry name" value="Cell_wall_metabolism_enzyme"/>
</dbReference>
<feature type="compositionally biased region" description="Polar residues" evidence="1">
    <location>
        <begin position="179"/>
        <end position="190"/>
    </location>
</feature>
<evidence type="ECO:0000259" key="2">
    <source>
        <dbReference type="Pfam" id="PF01551"/>
    </source>
</evidence>
<protein>
    <submittedName>
        <fullName evidence="3">M23 family metallopeptidase</fullName>
    </submittedName>
</protein>
<evidence type="ECO:0000313" key="4">
    <source>
        <dbReference type="Proteomes" id="UP000722989"/>
    </source>
</evidence>
<feature type="domain" description="M23ase beta-sheet core" evidence="2">
    <location>
        <begin position="59"/>
        <end position="141"/>
    </location>
</feature>
<feature type="compositionally biased region" description="Polar residues" evidence="1">
    <location>
        <begin position="197"/>
        <end position="208"/>
    </location>
</feature>
<dbReference type="RefSeq" id="WP_167923657.1">
    <property type="nucleotide sequence ID" value="NZ_JAATVY010000002.1"/>
</dbReference>
<dbReference type="Proteomes" id="UP000722989">
    <property type="component" value="Unassembled WGS sequence"/>
</dbReference>
<feature type="region of interest" description="Disordered" evidence="1">
    <location>
        <begin position="179"/>
        <end position="208"/>
    </location>
</feature>
<keyword evidence="4" id="KW-1185">Reference proteome</keyword>
<gene>
    <name evidence="3" type="ORF">HC031_03295</name>
</gene>
<dbReference type="CDD" id="cd12797">
    <property type="entry name" value="M23_peptidase"/>
    <property type="match status" value="1"/>
</dbReference>
<sequence>MSTVASTGALGLTPLPAHAAGPRPLFQLPFPCGEQWSATTYYGHNPIEKIDFFPVTGKTEGRPVLADADGVAYSGGSPDSRGGYQVAIDHGNGWATLYLHLQAGSFRVPNNGQRVHQGEQVARVGNTGTDTSAPHLHYEQVRDAYVNSSGELVYGTIVRAMFDGKLATYTPEHPQTLTSHNCDDGNSSVSGDGRTVVTASRPSGQVIA</sequence>
<dbReference type="Pfam" id="PF01551">
    <property type="entry name" value="Peptidase_M23"/>
    <property type="match status" value="1"/>
</dbReference>
<dbReference type="PANTHER" id="PTHR21666:SF286">
    <property type="entry name" value="LIPOPROTEIN NLPD"/>
    <property type="match status" value="1"/>
</dbReference>